<comment type="function">
    <text evidence="6 8 9">Necessary for efficient RNA polymerase transcription elongation past template-encoded arresting sites. The arresting sites in DNA have the property of trapping a certain fraction of elongating RNA polymerases that pass through, resulting in locked ternary complexes. Cleavage of the nascent transcript by cleavage factors such as GreA or GreB allows the resumption of elongation from the new 3'terminus. GreA releases sequences of 2 to 3 nucleotides.</text>
</comment>
<keyword evidence="4 8" id="KW-0238">DNA-binding</keyword>
<dbReference type="NCBIfam" id="NF001263">
    <property type="entry name" value="PRK00226.1-4"/>
    <property type="match status" value="1"/>
</dbReference>
<keyword evidence="12" id="KW-0648">Protein biosynthesis</keyword>
<dbReference type="NCBIfam" id="NF001264">
    <property type="entry name" value="PRK00226.1-5"/>
    <property type="match status" value="1"/>
</dbReference>
<dbReference type="AlphaFoldDB" id="A0A7W7Y3Z4"/>
<evidence type="ECO:0000256" key="2">
    <source>
        <dbReference type="ARBA" id="ARBA00013729"/>
    </source>
</evidence>
<dbReference type="GO" id="GO:0003677">
    <property type="term" value="F:DNA binding"/>
    <property type="evidence" value="ECO:0007669"/>
    <property type="project" value="UniProtKB-UniRule"/>
</dbReference>
<keyword evidence="13" id="KW-1185">Reference proteome</keyword>
<evidence type="ECO:0000256" key="6">
    <source>
        <dbReference type="ARBA" id="ARBA00024916"/>
    </source>
</evidence>
<dbReference type="PANTHER" id="PTHR30437:SF4">
    <property type="entry name" value="TRANSCRIPTION ELONGATION FACTOR GREA"/>
    <property type="match status" value="1"/>
</dbReference>
<dbReference type="GO" id="GO:0070063">
    <property type="term" value="F:RNA polymerase binding"/>
    <property type="evidence" value="ECO:0007669"/>
    <property type="project" value="InterPro"/>
</dbReference>
<dbReference type="SUPFAM" id="SSF54534">
    <property type="entry name" value="FKBP-like"/>
    <property type="match status" value="1"/>
</dbReference>
<feature type="domain" description="Transcription elongation factor GreA/GreB N-terminal" evidence="11">
    <location>
        <begin position="4"/>
        <end position="74"/>
    </location>
</feature>
<evidence type="ECO:0000256" key="9">
    <source>
        <dbReference type="RuleBase" id="RU000556"/>
    </source>
</evidence>
<organism evidence="12 13">
    <name type="scientific">Desulfurispira natronophila</name>
    <dbReference type="NCBI Taxonomy" id="682562"/>
    <lineage>
        <taxon>Bacteria</taxon>
        <taxon>Pseudomonadati</taxon>
        <taxon>Chrysiogenota</taxon>
        <taxon>Chrysiogenia</taxon>
        <taxon>Chrysiogenales</taxon>
        <taxon>Chrysiogenaceae</taxon>
        <taxon>Desulfurispira</taxon>
    </lineage>
</organism>
<dbReference type="InterPro" id="IPR036953">
    <property type="entry name" value="GreA/GreB_C_sf"/>
</dbReference>
<dbReference type="InterPro" id="IPR006359">
    <property type="entry name" value="Tscrpt_elong_fac_GreA"/>
</dbReference>
<dbReference type="PROSITE" id="PS00829">
    <property type="entry name" value="GREAB_1"/>
    <property type="match status" value="1"/>
</dbReference>
<dbReference type="InterPro" id="IPR001437">
    <property type="entry name" value="Tscrpt_elong_fac_GreA/B_C"/>
</dbReference>
<proteinExistence type="inferred from homology"/>
<dbReference type="Pfam" id="PF03449">
    <property type="entry name" value="GreA_GreB_N"/>
    <property type="match status" value="1"/>
</dbReference>
<evidence type="ECO:0000256" key="3">
    <source>
        <dbReference type="ARBA" id="ARBA00023015"/>
    </source>
</evidence>
<dbReference type="GO" id="GO:0032784">
    <property type="term" value="P:regulation of DNA-templated transcription elongation"/>
    <property type="evidence" value="ECO:0007669"/>
    <property type="project" value="UniProtKB-UniRule"/>
</dbReference>
<sequence length="156" mass="17263">MNRIPMTKTGLESLKTELQQLKTQDRHQVKEEIAVARAHGDLKENAEYHAAREKQSFIEGRISELEDKIARADVIDPANLSTDKVVFGCRVTLLNLETDQEVSYTIVGEDEADYRNNLIAITSPVAQSLIGKAVGDEALVNAPKGTIEYEILDIGV</sequence>
<dbReference type="Proteomes" id="UP000528322">
    <property type="component" value="Unassembled WGS sequence"/>
</dbReference>
<comment type="similarity">
    <text evidence="1 8 9">Belongs to the GreA/GreB family.</text>
</comment>
<feature type="domain" description="Transcription elongation factor GreA/GreB C-terminal" evidence="10">
    <location>
        <begin position="81"/>
        <end position="154"/>
    </location>
</feature>
<comment type="caution">
    <text evidence="12">The sequence shown here is derived from an EMBL/GenBank/DDBJ whole genome shotgun (WGS) entry which is preliminary data.</text>
</comment>
<dbReference type="HAMAP" id="MF_00105">
    <property type="entry name" value="GreA_GreB"/>
    <property type="match status" value="1"/>
</dbReference>
<gene>
    <name evidence="8" type="primary">greA</name>
    <name evidence="12" type="ORF">HNR37_000916</name>
</gene>
<dbReference type="RefSeq" id="WP_183730579.1">
    <property type="nucleotide sequence ID" value="NZ_JACHID010000004.1"/>
</dbReference>
<dbReference type="Gene3D" id="3.10.50.30">
    <property type="entry name" value="Transcription elongation factor, GreA/GreB, C-terminal domain"/>
    <property type="match status" value="1"/>
</dbReference>
<dbReference type="PANTHER" id="PTHR30437">
    <property type="entry name" value="TRANSCRIPTION ELONGATION FACTOR GREA"/>
    <property type="match status" value="1"/>
</dbReference>
<name>A0A7W7Y3Z4_9BACT</name>
<dbReference type="FunFam" id="1.10.287.180:FF:000001">
    <property type="entry name" value="Transcription elongation factor GreA"/>
    <property type="match status" value="1"/>
</dbReference>
<dbReference type="Pfam" id="PF01272">
    <property type="entry name" value="GreA_GreB"/>
    <property type="match status" value="1"/>
</dbReference>
<reference evidence="12 13" key="1">
    <citation type="submission" date="2020-08" db="EMBL/GenBank/DDBJ databases">
        <title>Genomic Encyclopedia of Type Strains, Phase IV (KMG-IV): sequencing the most valuable type-strain genomes for metagenomic binning, comparative biology and taxonomic classification.</title>
        <authorList>
            <person name="Goeker M."/>
        </authorList>
    </citation>
    <scope>NUCLEOTIDE SEQUENCE [LARGE SCALE GENOMIC DNA]</scope>
    <source>
        <strain evidence="12 13">DSM 22071</strain>
    </source>
</reference>
<dbReference type="FunFam" id="3.10.50.30:FF:000001">
    <property type="entry name" value="Transcription elongation factor GreA"/>
    <property type="match status" value="1"/>
</dbReference>
<evidence type="ECO:0000256" key="8">
    <source>
        <dbReference type="HAMAP-Rule" id="MF_00105"/>
    </source>
</evidence>
<dbReference type="InterPro" id="IPR023459">
    <property type="entry name" value="Tscrpt_elong_fac_GreA/B_fam"/>
</dbReference>
<keyword evidence="12" id="KW-0251">Elongation factor</keyword>
<evidence type="ECO:0000256" key="5">
    <source>
        <dbReference type="ARBA" id="ARBA00023163"/>
    </source>
</evidence>
<dbReference type="EMBL" id="JACHID010000004">
    <property type="protein sequence ID" value="MBB5021604.1"/>
    <property type="molecule type" value="Genomic_DNA"/>
</dbReference>
<dbReference type="InterPro" id="IPR022691">
    <property type="entry name" value="Tscrpt_elong_fac_GreA/B_N"/>
</dbReference>
<dbReference type="GO" id="GO:0006354">
    <property type="term" value="P:DNA-templated transcription elongation"/>
    <property type="evidence" value="ECO:0007669"/>
    <property type="project" value="TreeGrafter"/>
</dbReference>
<protein>
    <recommendedName>
        <fullName evidence="2 8">Transcription elongation factor GreA</fullName>
    </recommendedName>
    <alternativeName>
        <fullName evidence="7 8">Transcript cleavage factor GreA</fullName>
    </alternativeName>
</protein>
<evidence type="ECO:0000256" key="4">
    <source>
        <dbReference type="ARBA" id="ARBA00023125"/>
    </source>
</evidence>
<keyword evidence="5 8" id="KW-0804">Transcription</keyword>
<dbReference type="PIRSF" id="PIRSF006092">
    <property type="entry name" value="GreA_GreB"/>
    <property type="match status" value="1"/>
</dbReference>
<evidence type="ECO:0000259" key="11">
    <source>
        <dbReference type="Pfam" id="PF03449"/>
    </source>
</evidence>
<dbReference type="NCBIfam" id="NF001261">
    <property type="entry name" value="PRK00226.1-2"/>
    <property type="match status" value="1"/>
</dbReference>
<keyword evidence="3 8" id="KW-0805">Transcription regulation</keyword>
<dbReference type="InterPro" id="IPR036805">
    <property type="entry name" value="Tscrpt_elong_fac_GreA/B_N_sf"/>
</dbReference>
<dbReference type="InterPro" id="IPR028624">
    <property type="entry name" value="Tscrpt_elong_fac_GreA/B"/>
</dbReference>
<dbReference type="NCBIfam" id="TIGR01462">
    <property type="entry name" value="greA"/>
    <property type="match status" value="1"/>
</dbReference>
<evidence type="ECO:0000256" key="7">
    <source>
        <dbReference type="ARBA" id="ARBA00030776"/>
    </source>
</evidence>
<dbReference type="InterPro" id="IPR018151">
    <property type="entry name" value="TF_GreA/GreB_CS"/>
</dbReference>
<dbReference type="Gene3D" id="1.10.287.180">
    <property type="entry name" value="Transcription elongation factor, GreA/GreB, N-terminal domain"/>
    <property type="match status" value="1"/>
</dbReference>
<evidence type="ECO:0000256" key="1">
    <source>
        <dbReference type="ARBA" id="ARBA00008213"/>
    </source>
</evidence>
<accession>A0A7W7Y3Z4</accession>
<dbReference type="SUPFAM" id="SSF46557">
    <property type="entry name" value="GreA transcript cleavage protein, N-terminal domain"/>
    <property type="match status" value="1"/>
</dbReference>
<evidence type="ECO:0000313" key="13">
    <source>
        <dbReference type="Proteomes" id="UP000528322"/>
    </source>
</evidence>
<evidence type="ECO:0000259" key="10">
    <source>
        <dbReference type="Pfam" id="PF01272"/>
    </source>
</evidence>
<dbReference type="GO" id="GO:0003746">
    <property type="term" value="F:translation elongation factor activity"/>
    <property type="evidence" value="ECO:0007669"/>
    <property type="project" value="UniProtKB-KW"/>
</dbReference>
<evidence type="ECO:0000313" key="12">
    <source>
        <dbReference type="EMBL" id="MBB5021604.1"/>
    </source>
</evidence>